<dbReference type="PANTHER" id="PTHR42783">
    <property type="entry name" value="GLUTAMATE SYNTHASE [NADPH] SMALL CHAIN"/>
    <property type="match status" value="1"/>
</dbReference>
<organism evidence="2">
    <name type="scientific">uncultured organism</name>
    <dbReference type="NCBI Taxonomy" id="155900"/>
    <lineage>
        <taxon>unclassified sequences</taxon>
        <taxon>environmental samples</taxon>
    </lineage>
</organism>
<dbReference type="GO" id="GO:0016491">
    <property type="term" value="F:oxidoreductase activity"/>
    <property type="evidence" value="ECO:0007669"/>
    <property type="project" value="InterPro"/>
</dbReference>
<evidence type="ECO:0000313" key="2">
    <source>
        <dbReference type="EMBL" id="AGF93222.1"/>
    </source>
</evidence>
<dbReference type="Gene3D" id="3.30.70.3270">
    <property type="match status" value="1"/>
</dbReference>
<dbReference type="Gene3D" id="1.10.1060.10">
    <property type="entry name" value="Alpha-helical ferredoxin"/>
    <property type="match status" value="1"/>
</dbReference>
<dbReference type="Gene3D" id="3.50.50.60">
    <property type="entry name" value="FAD/NAD(P)-binding domain"/>
    <property type="match status" value="2"/>
</dbReference>
<feature type="domain" description="4Fe-4S ferredoxin-type" evidence="1">
    <location>
        <begin position="178"/>
        <end position="209"/>
    </location>
</feature>
<dbReference type="InterPro" id="IPR009051">
    <property type="entry name" value="Helical_ferredxn"/>
</dbReference>
<protein>
    <submittedName>
        <fullName evidence="2">Pyridine nucleotide-disulfide oxidoreductase family protein</fullName>
    </submittedName>
</protein>
<dbReference type="PROSITE" id="PS00198">
    <property type="entry name" value="4FE4S_FER_1"/>
    <property type="match status" value="1"/>
</dbReference>
<accession>M1Q1T6</accession>
<dbReference type="Pfam" id="PF12838">
    <property type="entry name" value="Fer4_7"/>
    <property type="match status" value="1"/>
</dbReference>
<feature type="domain" description="4Fe-4S ferredoxin-type" evidence="1">
    <location>
        <begin position="81"/>
        <end position="110"/>
    </location>
</feature>
<dbReference type="SUPFAM" id="SSF51971">
    <property type="entry name" value="Nucleotide-binding domain"/>
    <property type="match status" value="1"/>
</dbReference>
<dbReference type="Pfam" id="PF14691">
    <property type="entry name" value="Fer4_20"/>
    <property type="match status" value="1"/>
</dbReference>
<dbReference type="InterPro" id="IPR017900">
    <property type="entry name" value="4Fe4S_Fe_S_CS"/>
</dbReference>
<dbReference type="InterPro" id="IPR017896">
    <property type="entry name" value="4Fe4S_Fe-S-bd"/>
</dbReference>
<sequence>MSKDKKSIFSPGTAFKNLVKKPETVRYPAETKDAAKRYRGFHINDLEECIGCGTCQDVCVNDAINMVELLDKPKVEGEKNEKPQIDYGRCCWCGLCVDACTTGSLEMSRDYSYQDIDPDNFIIQPDEENDINEVEAPLGYLRDDNSDLLDLERVDMEMLEPEERIDSFVEIVEGFSKEQAEKEASRCVECEICTDTCPANMNIPQYIRGIFDEDLDESLQQIYEDNPLPEVCGRVCTHKCEGVCALTHRGEAVSIRWLKRYAVDNVDSADYKKVLGTEKIEQNDKEIAIVGAGPAGLSAAHYLSVMGYQITVYEDKEKAGGMMRYGIPEYRLPYDALDKDINYIKSLGVEFVFNTRVGEDITLDELHEKYDAVFAATGLHNGRSTRVPGTENNNVYQAVDLLADLARGKEVPTTESIVVIGGGNVAMDIARSMARIQKQRYGKVDVTVTSLETEDILPADEEEVEEAREEGVVFEPGRGPKEIEVNEDGSIAHVCTNCCVSVFDEEMNFNPTFDDNDIQNLECDMVIEAIGQAGDNSYIDDVVDVEYEGPRIKIDEHSQTSVDWLFVGGDIAQGPDVINAIATGHDAAVGIDKYLNNEL</sequence>
<dbReference type="PROSITE" id="PS51379">
    <property type="entry name" value="4FE4S_FER_2"/>
    <property type="match status" value="3"/>
</dbReference>
<dbReference type="EMBL" id="JX684085">
    <property type="protein sequence ID" value="AGF93222.1"/>
    <property type="molecule type" value="Genomic_DNA"/>
</dbReference>
<dbReference type="SUPFAM" id="SSF46548">
    <property type="entry name" value="alpha-helical ferredoxin"/>
    <property type="match status" value="1"/>
</dbReference>
<feature type="domain" description="4Fe-4S ferredoxin-type" evidence="1">
    <location>
        <begin position="39"/>
        <end position="69"/>
    </location>
</feature>
<reference evidence="2" key="1">
    <citation type="journal article" date="2013" name="Syst. Appl. Microbiol.">
        <title>New insights into the archaeal diversity of a hypersaline microbial mat obtained by a metagenomic approach.</title>
        <authorList>
            <person name="Lopez-Lopez A."/>
            <person name="Richter M."/>
            <person name="Pena A."/>
            <person name="Tamames J."/>
            <person name="Rossello-Mora R."/>
        </authorList>
    </citation>
    <scope>NUCLEOTIDE SEQUENCE</scope>
</reference>
<name>M1Q1T6_9ZZZZ</name>
<dbReference type="AlphaFoldDB" id="M1Q1T6"/>
<gene>
    <name evidence="2" type="ORF">FLSS-20_0023</name>
</gene>
<dbReference type="SUPFAM" id="SSF54862">
    <property type="entry name" value="4Fe-4S ferredoxins"/>
    <property type="match status" value="1"/>
</dbReference>
<evidence type="ECO:0000259" key="1">
    <source>
        <dbReference type="PROSITE" id="PS51379"/>
    </source>
</evidence>
<dbReference type="PANTHER" id="PTHR42783:SF3">
    <property type="entry name" value="GLUTAMATE SYNTHASE [NADPH] SMALL CHAIN-RELATED"/>
    <property type="match status" value="1"/>
</dbReference>
<dbReference type="InterPro" id="IPR028261">
    <property type="entry name" value="DPD_II"/>
</dbReference>
<dbReference type="InterPro" id="IPR036188">
    <property type="entry name" value="FAD/NAD-bd_sf"/>
</dbReference>
<dbReference type="InterPro" id="IPR023753">
    <property type="entry name" value="FAD/NAD-binding_dom"/>
</dbReference>
<dbReference type="GO" id="GO:0051536">
    <property type="term" value="F:iron-sulfur cluster binding"/>
    <property type="evidence" value="ECO:0007669"/>
    <property type="project" value="InterPro"/>
</dbReference>
<proteinExistence type="predicted"/>
<dbReference type="Pfam" id="PF07992">
    <property type="entry name" value="Pyr_redox_2"/>
    <property type="match status" value="1"/>
</dbReference>
<dbReference type="PRINTS" id="PR00419">
    <property type="entry name" value="ADXRDTASE"/>
</dbReference>